<dbReference type="InterPro" id="IPR036291">
    <property type="entry name" value="NAD(P)-bd_dom_sf"/>
</dbReference>
<protein>
    <submittedName>
        <fullName evidence="5">Leucine dehydrogenase</fullName>
        <ecNumber evidence="5">1.4.1.9</ecNumber>
    </submittedName>
</protein>
<comment type="similarity">
    <text evidence="1 4">Belongs to the Glu/Leu/Phe/Val dehydrogenases family.</text>
</comment>
<dbReference type="InterPro" id="IPR006096">
    <property type="entry name" value="Glu/Leu/Phe/Val/Trp_DH_C"/>
</dbReference>
<dbReference type="KEGG" id="aay:WYH_00824"/>
<dbReference type="Proteomes" id="UP000034392">
    <property type="component" value="Chromosome"/>
</dbReference>
<reference evidence="5" key="1">
    <citation type="submission" date="2015-05" db="EMBL/GenBank/DDBJ databases">
        <title>The complete genome of Altererythrobacter atlanticus strain 26DY36.</title>
        <authorList>
            <person name="Wu Y.-H."/>
            <person name="Cheng H."/>
            <person name="Wu X.-W."/>
        </authorList>
    </citation>
    <scope>NUCLEOTIDE SEQUENCE [LARGE SCALE GENOMIC DNA]</scope>
    <source>
        <strain evidence="5">26DY36</strain>
    </source>
</reference>
<dbReference type="PATRIC" id="fig|1267766.3.peg.832"/>
<gene>
    <name evidence="5" type="primary">ldh</name>
    <name evidence="5" type="ORF">WYH_00824</name>
</gene>
<dbReference type="Pfam" id="PF00208">
    <property type="entry name" value="ELFV_dehydrog"/>
    <property type="match status" value="1"/>
</dbReference>
<evidence type="ECO:0000256" key="4">
    <source>
        <dbReference type="RuleBase" id="RU004417"/>
    </source>
</evidence>
<dbReference type="Pfam" id="PF02812">
    <property type="entry name" value="ELFV_dehydrog_N"/>
    <property type="match status" value="1"/>
</dbReference>
<dbReference type="EMBL" id="CP011452">
    <property type="protein sequence ID" value="AKH41877.1"/>
    <property type="molecule type" value="Genomic_DNA"/>
</dbReference>
<evidence type="ECO:0000313" key="5">
    <source>
        <dbReference type="EMBL" id="AKH41877.1"/>
    </source>
</evidence>
<dbReference type="InterPro" id="IPR016211">
    <property type="entry name" value="Glu/Phe/Leu/Val/Trp_DH_bac/arc"/>
</dbReference>
<dbReference type="EC" id="1.4.1.9" evidence="5"/>
<dbReference type="SMART" id="SM00839">
    <property type="entry name" value="ELFV_dehydrog"/>
    <property type="match status" value="1"/>
</dbReference>
<dbReference type="Gene3D" id="3.40.50.720">
    <property type="entry name" value="NAD(P)-binding Rossmann-like Domain"/>
    <property type="match status" value="1"/>
</dbReference>
<dbReference type="InterPro" id="IPR006095">
    <property type="entry name" value="Glu/Leu/Phe/Val/Trp_DH"/>
</dbReference>
<evidence type="ECO:0000256" key="1">
    <source>
        <dbReference type="ARBA" id="ARBA00006382"/>
    </source>
</evidence>
<dbReference type="PRINTS" id="PR00082">
    <property type="entry name" value="GLFDHDRGNASE"/>
</dbReference>
<keyword evidence="3" id="KW-0520">NAD</keyword>
<keyword evidence="6" id="KW-1185">Reference proteome</keyword>
<keyword evidence="2 4" id="KW-0560">Oxidoreductase</keyword>
<dbReference type="InterPro" id="IPR006097">
    <property type="entry name" value="Glu/Leu/Phe/Val/Trp_DH_dimer"/>
</dbReference>
<sequence length="354" mass="37462">MAAFWTEADWDEHEQVELVHDRESGLTAIIALHSTHLGPAAGGTRFWHYADPSAAMRDALRLSRGMSYKNAMAGLPMGGGKAVVLLDENRTKTPEMLAAFGKAVNDLCGRYVTAEDVGASERDMVEISRQTIHVCGLPVEEGAVGGDPGPFTAMGIFLGIKAAVAHRLGRADLDGVRIALQGCGSVGGGVARLAASEGAVLKVSDIDSVRAQDLAAQIGGEAISPDAIMSTECDVFSPNALGAILDERTIPTLNCAIVAGGANNQLFRAEHGKLLAERGILYAPDYVINAGGIIDVGLEYLGRRDGKPYSMDDLRERIGQIPDRLTAIWRESEETGISADAVADRMAQRLIGRG</sequence>
<dbReference type="GO" id="GO:0006520">
    <property type="term" value="P:amino acid metabolic process"/>
    <property type="evidence" value="ECO:0007669"/>
    <property type="project" value="InterPro"/>
</dbReference>
<organism evidence="5 6">
    <name type="scientific">Croceibacterium atlanticum</name>
    <dbReference type="NCBI Taxonomy" id="1267766"/>
    <lineage>
        <taxon>Bacteria</taxon>
        <taxon>Pseudomonadati</taxon>
        <taxon>Pseudomonadota</taxon>
        <taxon>Alphaproteobacteria</taxon>
        <taxon>Sphingomonadales</taxon>
        <taxon>Erythrobacteraceae</taxon>
        <taxon>Croceibacterium</taxon>
    </lineage>
</organism>
<dbReference type="SUPFAM" id="SSF51735">
    <property type="entry name" value="NAD(P)-binding Rossmann-fold domains"/>
    <property type="match status" value="1"/>
</dbReference>
<dbReference type="OrthoDB" id="9803297at2"/>
<dbReference type="PANTHER" id="PTHR42722">
    <property type="entry name" value="LEUCINE DEHYDROGENASE"/>
    <property type="match status" value="1"/>
</dbReference>
<name>A0A0F7KRN0_9SPHN</name>
<dbReference type="PANTHER" id="PTHR42722:SF1">
    <property type="entry name" value="VALINE DEHYDROGENASE"/>
    <property type="match status" value="1"/>
</dbReference>
<dbReference type="InterPro" id="IPR046346">
    <property type="entry name" value="Aminoacid_DH-like_N_sf"/>
</dbReference>
<dbReference type="Gene3D" id="3.40.50.10860">
    <property type="entry name" value="Leucine Dehydrogenase, chain A, domain 1"/>
    <property type="match status" value="1"/>
</dbReference>
<dbReference type="RefSeq" id="WP_046902819.1">
    <property type="nucleotide sequence ID" value="NZ_CP011452.2"/>
</dbReference>
<evidence type="ECO:0000256" key="2">
    <source>
        <dbReference type="ARBA" id="ARBA00023002"/>
    </source>
</evidence>
<proteinExistence type="inferred from homology"/>
<dbReference type="PIRSF" id="PIRSF000188">
    <property type="entry name" value="Phe_leu_dh"/>
    <property type="match status" value="1"/>
</dbReference>
<dbReference type="AlphaFoldDB" id="A0A0F7KRN0"/>
<dbReference type="GO" id="GO:0050049">
    <property type="term" value="F:L-leucine dehydrogenase activity"/>
    <property type="evidence" value="ECO:0007669"/>
    <property type="project" value="UniProtKB-EC"/>
</dbReference>
<evidence type="ECO:0000256" key="3">
    <source>
        <dbReference type="ARBA" id="ARBA00023027"/>
    </source>
</evidence>
<dbReference type="CDD" id="cd01075">
    <property type="entry name" value="NAD_bind_Leu_Phe_Val_DH"/>
    <property type="match status" value="1"/>
</dbReference>
<dbReference type="SUPFAM" id="SSF53223">
    <property type="entry name" value="Aminoacid dehydrogenase-like, N-terminal domain"/>
    <property type="match status" value="1"/>
</dbReference>
<dbReference type="STRING" id="1267766.WYH_00824"/>
<evidence type="ECO:0000313" key="6">
    <source>
        <dbReference type="Proteomes" id="UP000034392"/>
    </source>
</evidence>
<accession>A0A0F7KRN0</accession>